<gene>
    <name evidence="3" type="ORF">GCM10011366_27110</name>
</gene>
<dbReference type="SUPFAM" id="SSF56300">
    <property type="entry name" value="Metallo-dependent phosphatases"/>
    <property type="match status" value="1"/>
</dbReference>
<reference evidence="3" key="1">
    <citation type="journal article" date="2014" name="Int. J. Syst. Evol. Microbiol.">
        <title>Complete genome sequence of Corynebacterium casei LMG S-19264T (=DSM 44701T), isolated from a smear-ripened cheese.</title>
        <authorList>
            <consortium name="US DOE Joint Genome Institute (JGI-PGF)"/>
            <person name="Walter F."/>
            <person name="Albersmeier A."/>
            <person name="Kalinowski J."/>
            <person name="Ruckert C."/>
        </authorList>
    </citation>
    <scope>NUCLEOTIDE SEQUENCE</scope>
    <source>
        <strain evidence="3">CGMCC 1.12160</strain>
    </source>
</reference>
<dbReference type="GO" id="GO:0016787">
    <property type="term" value="F:hydrolase activity"/>
    <property type="evidence" value="ECO:0007669"/>
    <property type="project" value="InterPro"/>
</dbReference>
<comment type="caution">
    <text evidence="3">The sequence shown here is derived from an EMBL/GenBank/DDBJ whole genome shotgun (WGS) entry which is preliminary data.</text>
</comment>
<keyword evidence="4" id="KW-1185">Reference proteome</keyword>
<evidence type="ECO:0000313" key="3">
    <source>
        <dbReference type="EMBL" id="GGF57894.1"/>
    </source>
</evidence>
<dbReference type="Pfam" id="PF00149">
    <property type="entry name" value="Metallophos"/>
    <property type="match status" value="1"/>
</dbReference>
<feature type="compositionally biased region" description="Low complexity" evidence="1">
    <location>
        <begin position="520"/>
        <end position="530"/>
    </location>
</feature>
<dbReference type="Proteomes" id="UP000605670">
    <property type="component" value="Unassembled WGS sequence"/>
</dbReference>
<evidence type="ECO:0000259" key="2">
    <source>
        <dbReference type="Pfam" id="PF00149"/>
    </source>
</evidence>
<reference evidence="3" key="2">
    <citation type="submission" date="2020-09" db="EMBL/GenBank/DDBJ databases">
        <authorList>
            <person name="Sun Q."/>
            <person name="Zhou Y."/>
        </authorList>
    </citation>
    <scope>NUCLEOTIDE SEQUENCE</scope>
    <source>
        <strain evidence="3">CGMCC 1.12160</strain>
    </source>
</reference>
<dbReference type="CDD" id="cd00838">
    <property type="entry name" value="MPP_superfamily"/>
    <property type="match status" value="1"/>
</dbReference>
<name>A0A917F989_9MICO</name>
<accession>A0A917F989</accession>
<feature type="compositionally biased region" description="Low complexity" evidence="1">
    <location>
        <begin position="537"/>
        <end position="546"/>
    </location>
</feature>
<organism evidence="3 4">
    <name type="scientific">Ornithinimicrobium tianjinense</name>
    <dbReference type="NCBI Taxonomy" id="1195761"/>
    <lineage>
        <taxon>Bacteria</taxon>
        <taxon>Bacillati</taxon>
        <taxon>Actinomycetota</taxon>
        <taxon>Actinomycetes</taxon>
        <taxon>Micrococcales</taxon>
        <taxon>Ornithinimicrobiaceae</taxon>
        <taxon>Ornithinimicrobium</taxon>
    </lineage>
</organism>
<feature type="region of interest" description="Disordered" evidence="1">
    <location>
        <begin position="509"/>
        <end position="546"/>
    </location>
</feature>
<evidence type="ECO:0000256" key="1">
    <source>
        <dbReference type="SAM" id="MobiDB-lite"/>
    </source>
</evidence>
<proteinExistence type="predicted"/>
<sequence length="546" mass="58189">MGIRERIPTTVALGLRRGLVVGLLALVAFLGGVSATQLWPVHAQTRYFSADVAVTPRLDSTVELPTVVGDVIITFDGPLPAPGLTAQVQVRDEVTDLLRSGRLRSADLQPDRAELRAAMDGAVREVAWKFAAGALGTSLLALLAYAVSRPHHARQVVVASGLATGLALAGSGGAASLTYRTDRVAEYRATSLLSLVQTNASILDDLDRKADQGAIYVTNLLALSDAVREEFTSAVAQQPEAARFLLVSDIHGMNQYPLMRQVIASEDIDAVIDAGDLINFGQAREGELTGMYDGIESLGVPYIFVRGNHDAFSATDEGLLRRMARVPNVVLLEPTAGQFNRVEVNGVSLSGFNDVRWYNQRSEDYGGEQVSAAERFGAAQDGLEPTDLVVTHQPYAAHRVTTGAITVNGHMHVPALEREHVQVGSFTGGGLVNQFQLPPLTEEAREAAAEDPETRGELEGNPYAFDILTVGQDCSLLSLTRFSYRNLVSGRPQYDDVSVLNGRTLQPDVPEGRTCGPELGLTVGPLSSGPPLGGTTGDDSSVTTVP</sequence>
<dbReference type="InterPro" id="IPR029052">
    <property type="entry name" value="Metallo-depent_PP-like"/>
</dbReference>
<feature type="domain" description="Calcineurin-like phosphoesterase" evidence="2">
    <location>
        <begin position="243"/>
        <end position="396"/>
    </location>
</feature>
<evidence type="ECO:0000313" key="4">
    <source>
        <dbReference type="Proteomes" id="UP000605670"/>
    </source>
</evidence>
<dbReference type="AlphaFoldDB" id="A0A917F989"/>
<dbReference type="Gene3D" id="3.60.21.10">
    <property type="match status" value="1"/>
</dbReference>
<dbReference type="EMBL" id="BMEM01000005">
    <property type="protein sequence ID" value="GGF57894.1"/>
    <property type="molecule type" value="Genomic_DNA"/>
</dbReference>
<dbReference type="InterPro" id="IPR004843">
    <property type="entry name" value="Calcineurin-like_PHP"/>
</dbReference>
<dbReference type="RefSeq" id="WP_188431682.1">
    <property type="nucleotide sequence ID" value="NZ_BAABKH010000006.1"/>
</dbReference>
<protein>
    <recommendedName>
        <fullName evidence="2">Calcineurin-like phosphoesterase domain-containing protein</fullName>
    </recommendedName>
</protein>